<evidence type="ECO:0000256" key="3">
    <source>
        <dbReference type="ARBA" id="ARBA00023163"/>
    </source>
</evidence>
<dbReference type="InterPro" id="IPR003593">
    <property type="entry name" value="AAA+_ATPase"/>
</dbReference>
<dbReference type="Pfam" id="PF00196">
    <property type="entry name" value="GerE"/>
    <property type="match status" value="1"/>
</dbReference>
<dbReference type="SMART" id="SM00421">
    <property type="entry name" value="HTH_LUXR"/>
    <property type="match status" value="1"/>
</dbReference>
<feature type="domain" description="HTH luxR-type" evidence="5">
    <location>
        <begin position="991"/>
        <end position="1056"/>
    </location>
</feature>
<dbReference type="Gene3D" id="3.40.50.300">
    <property type="entry name" value="P-loop containing nucleotide triphosphate hydrolases"/>
    <property type="match status" value="1"/>
</dbReference>
<dbReference type="InterPro" id="IPR027417">
    <property type="entry name" value="P-loop_NTPase"/>
</dbReference>
<dbReference type="PROSITE" id="PS50043">
    <property type="entry name" value="HTH_LUXR_2"/>
    <property type="match status" value="1"/>
</dbReference>
<evidence type="ECO:0000313" key="7">
    <source>
        <dbReference type="Proteomes" id="UP000597444"/>
    </source>
</evidence>
<gene>
    <name evidence="6" type="ORF">KSF_078210</name>
</gene>
<dbReference type="PANTHER" id="PTHR44688">
    <property type="entry name" value="DNA-BINDING TRANSCRIPTIONAL ACTIVATOR DEVR_DOSR"/>
    <property type="match status" value="1"/>
</dbReference>
<dbReference type="AlphaFoldDB" id="A0A8J3IPF4"/>
<dbReference type="InterPro" id="IPR041664">
    <property type="entry name" value="AAA_16"/>
</dbReference>
<evidence type="ECO:0000313" key="6">
    <source>
        <dbReference type="EMBL" id="GHO97773.1"/>
    </source>
</evidence>
<dbReference type="Gene3D" id="1.10.10.10">
    <property type="entry name" value="Winged helix-like DNA-binding domain superfamily/Winged helix DNA-binding domain"/>
    <property type="match status" value="1"/>
</dbReference>
<feature type="compositionally biased region" description="Polar residues" evidence="4">
    <location>
        <begin position="103"/>
        <end position="119"/>
    </location>
</feature>
<dbReference type="CDD" id="cd06170">
    <property type="entry name" value="LuxR_C_like"/>
    <property type="match status" value="1"/>
</dbReference>
<dbReference type="InterPro" id="IPR011990">
    <property type="entry name" value="TPR-like_helical_dom_sf"/>
</dbReference>
<name>A0A8J3IPF4_9CHLR</name>
<dbReference type="InterPro" id="IPR059106">
    <property type="entry name" value="WHD_MalT"/>
</dbReference>
<evidence type="ECO:0000256" key="1">
    <source>
        <dbReference type="ARBA" id="ARBA00023015"/>
    </source>
</evidence>
<reference evidence="6" key="1">
    <citation type="submission" date="2020-10" db="EMBL/GenBank/DDBJ databases">
        <title>Taxonomic study of unclassified bacteria belonging to the class Ktedonobacteria.</title>
        <authorList>
            <person name="Yabe S."/>
            <person name="Wang C.M."/>
            <person name="Zheng Y."/>
            <person name="Sakai Y."/>
            <person name="Cavaletti L."/>
            <person name="Monciardini P."/>
            <person name="Donadio S."/>
        </authorList>
    </citation>
    <scope>NUCLEOTIDE SEQUENCE</scope>
    <source>
        <strain evidence="6">ID150040</strain>
    </source>
</reference>
<keyword evidence="1" id="KW-0805">Transcription regulation</keyword>
<dbReference type="SUPFAM" id="SSF52540">
    <property type="entry name" value="P-loop containing nucleoside triphosphate hydrolases"/>
    <property type="match status" value="1"/>
</dbReference>
<dbReference type="SUPFAM" id="SSF48452">
    <property type="entry name" value="TPR-like"/>
    <property type="match status" value="1"/>
</dbReference>
<evidence type="ECO:0000256" key="4">
    <source>
        <dbReference type="SAM" id="MobiDB-lite"/>
    </source>
</evidence>
<dbReference type="GO" id="GO:0006355">
    <property type="term" value="P:regulation of DNA-templated transcription"/>
    <property type="evidence" value="ECO:0007669"/>
    <property type="project" value="InterPro"/>
</dbReference>
<keyword evidence="3" id="KW-0804">Transcription</keyword>
<evidence type="ECO:0000256" key="2">
    <source>
        <dbReference type="ARBA" id="ARBA00023125"/>
    </source>
</evidence>
<evidence type="ECO:0000259" key="5">
    <source>
        <dbReference type="PROSITE" id="PS50043"/>
    </source>
</evidence>
<dbReference type="Gene3D" id="1.25.40.10">
    <property type="entry name" value="Tetratricopeptide repeat domain"/>
    <property type="match status" value="2"/>
</dbReference>
<dbReference type="InterPro" id="IPR016032">
    <property type="entry name" value="Sig_transdc_resp-reg_C-effctor"/>
</dbReference>
<dbReference type="Pfam" id="PF13191">
    <property type="entry name" value="AAA_16"/>
    <property type="match status" value="1"/>
</dbReference>
<dbReference type="SUPFAM" id="SSF46894">
    <property type="entry name" value="C-terminal effector domain of the bipartite response regulators"/>
    <property type="match status" value="1"/>
</dbReference>
<dbReference type="PANTHER" id="PTHR44688:SF16">
    <property type="entry name" value="DNA-BINDING TRANSCRIPTIONAL ACTIVATOR DEVR_DOSR"/>
    <property type="match status" value="1"/>
</dbReference>
<sequence>MHPAGTKGVVRDGILSYACNEETVTVPVDSASWQGWLETALAFRFRDEAGSFTAQKKQASNRRGGWYWYAYRRRNGHLESLYLGISSRLTLDHLRHAARQLAERSTTSSQQPSKQASENDQCSFLATKLRIPHLPTQHVARPRLLQALDQGLQYRLTLISAPAGSGKTTLLAAWARACVVPVAWLSLEAADDDPLRFLAYVVAALERLDARISEHDFAIYWRTEEPSWERLLTRLANDLAQLFTNDIVLLLDDYHHITSEPIHAALRFLIDHAPQQLHLMIGTRNDPPLPLARLRGQGHLQTLGAETLRFSRDELQALLQNLALDLPLEAQRLVEQQTQGWVVGVQLLSLALRGQSNPVAFLQTHPGTHRFLLDYVSEEILSHQSPETREFLLLTSVLERLTGSLCIAVTGQQNGAEKLHELYRSTLLLHELDEGGIWYGYHPLFAESLRAHLFKQRPELVAELYRRASGWYEQQPWKEEASEIAVEYALLAGDAPRAAALLTDLVPYLIAEGKFTRLQRWLAQLAPSLIAASPQLWLASIWTQCYEGNMERIIKQLEEQTALHAADTDSHWANLQGELTLFKGWLALGEQDFPRTISLVHDTLYARPSPEGALSRLIAVRQSMMLSTAYRAGGDLEAAERVLLEALRAHTGGADCLLNPLAKVNLAALYETRGRLNKAGQLYLEIVRVLDRRNSPSFSFLALVQAHYATLLYEWNQLAEAEAAAQQASELAQRLDIPTARLQLYCLWLQTRIALACSNRESPVVVERFIAGWPLIGSPRDKSLDYNGGSPGLKGKIHDACHLSEQADALARLQSKEQALLHWETLPGLAVSARLGLAIGDVEQAEQWAIPRGLRFDEPLSLQVVSRDYFDYVTLARLLLTRGRDDASTLSEALRLLDHLRLALVGTGYTGWSIEIEMLTALTLQAMGKTKRALDTLGPVLMQAEPAGYIRLFADEGEPMARLLAQVAPYTTASSSYLHRLRAALPSSSLSPSTHQPLSKREGEVLHLLAAGYSNQQIAQELIISLHTVKRHVKHIFTRLTVTNRTQAVIRARELHLV</sequence>
<feature type="region of interest" description="Disordered" evidence="4">
    <location>
        <begin position="100"/>
        <end position="119"/>
    </location>
</feature>
<organism evidence="6 7">
    <name type="scientific">Reticulibacter mediterranei</name>
    <dbReference type="NCBI Taxonomy" id="2778369"/>
    <lineage>
        <taxon>Bacteria</taxon>
        <taxon>Bacillati</taxon>
        <taxon>Chloroflexota</taxon>
        <taxon>Ktedonobacteria</taxon>
        <taxon>Ktedonobacterales</taxon>
        <taxon>Reticulibacteraceae</taxon>
        <taxon>Reticulibacter</taxon>
    </lineage>
</organism>
<dbReference type="SMART" id="SM00382">
    <property type="entry name" value="AAA"/>
    <property type="match status" value="1"/>
</dbReference>
<keyword evidence="2" id="KW-0238">DNA-binding</keyword>
<dbReference type="InterPro" id="IPR036388">
    <property type="entry name" value="WH-like_DNA-bd_sf"/>
</dbReference>
<dbReference type="InterPro" id="IPR041617">
    <property type="entry name" value="TPR_MalT"/>
</dbReference>
<dbReference type="RefSeq" id="WP_220208553.1">
    <property type="nucleotide sequence ID" value="NZ_BNJK01000002.1"/>
</dbReference>
<dbReference type="GO" id="GO:0003677">
    <property type="term" value="F:DNA binding"/>
    <property type="evidence" value="ECO:0007669"/>
    <property type="project" value="UniProtKB-KW"/>
</dbReference>
<dbReference type="InterPro" id="IPR000792">
    <property type="entry name" value="Tscrpt_reg_LuxR_C"/>
</dbReference>
<comment type="caution">
    <text evidence="6">The sequence shown here is derived from an EMBL/GenBank/DDBJ whole genome shotgun (WGS) entry which is preliminary data.</text>
</comment>
<protein>
    <recommendedName>
        <fullName evidence="5">HTH luxR-type domain-containing protein</fullName>
    </recommendedName>
</protein>
<dbReference type="Proteomes" id="UP000597444">
    <property type="component" value="Unassembled WGS sequence"/>
</dbReference>
<dbReference type="Pfam" id="PF25873">
    <property type="entry name" value="WHD_MalT"/>
    <property type="match status" value="1"/>
</dbReference>
<keyword evidence="7" id="KW-1185">Reference proteome</keyword>
<dbReference type="PRINTS" id="PR00038">
    <property type="entry name" value="HTHLUXR"/>
</dbReference>
<dbReference type="EMBL" id="BNJK01000002">
    <property type="protein sequence ID" value="GHO97773.1"/>
    <property type="molecule type" value="Genomic_DNA"/>
</dbReference>
<dbReference type="PROSITE" id="PS00622">
    <property type="entry name" value="HTH_LUXR_1"/>
    <property type="match status" value="1"/>
</dbReference>
<proteinExistence type="predicted"/>
<dbReference type="Pfam" id="PF17874">
    <property type="entry name" value="TPR_MalT"/>
    <property type="match status" value="2"/>
</dbReference>
<accession>A0A8J3IPF4</accession>